<dbReference type="OrthoDB" id="5983572at2759"/>
<evidence type="ECO:0000313" key="3">
    <source>
        <dbReference type="EMBL" id="VDM58708.1"/>
    </source>
</evidence>
<name>A0A0R3PPJ4_ANGCS</name>
<evidence type="ECO:0000313" key="5">
    <source>
        <dbReference type="WBParaSite" id="ACOC_0000712201-mRNA-1"/>
    </source>
</evidence>
<reference evidence="5" key="1">
    <citation type="submission" date="2017-02" db="UniProtKB">
        <authorList>
            <consortium name="WormBaseParasite"/>
        </authorList>
    </citation>
    <scope>IDENTIFICATION</scope>
</reference>
<organism evidence="5">
    <name type="scientific">Angiostrongylus costaricensis</name>
    <name type="common">Nematode worm</name>
    <dbReference type="NCBI Taxonomy" id="334426"/>
    <lineage>
        <taxon>Eukaryota</taxon>
        <taxon>Metazoa</taxon>
        <taxon>Ecdysozoa</taxon>
        <taxon>Nematoda</taxon>
        <taxon>Chromadorea</taxon>
        <taxon>Rhabditida</taxon>
        <taxon>Rhabditina</taxon>
        <taxon>Rhabditomorpha</taxon>
        <taxon>Strongyloidea</taxon>
        <taxon>Metastrongylidae</taxon>
        <taxon>Angiostrongylus</taxon>
    </lineage>
</organism>
<dbReference type="Pfam" id="PF25897">
    <property type="entry name" value="LolA_1st_nematode"/>
    <property type="match status" value="1"/>
</dbReference>
<feature type="chain" id="PRO_5043130214" evidence="1">
    <location>
        <begin position="19"/>
        <end position="217"/>
    </location>
</feature>
<evidence type="ECO:0000313" key="4">
    <source>
        <dbReference type="Proteomes" id="UP000267027"/>
    </source>
</evidence>
<dbReference type="AlphaFoldDB" id="A0A0R3PPJ4"/>
<dbReference type="Proteomes" id="UP000267027">
    <property type="component" value="Unassembled WGS sequence"/>
</dbReference>
<dbReference type="WBParaSite" id="ACOC_0000712201-mRNA-1">
    <property type="protein sequence ID" value="ACOC_0000712201-mRNA-1"/>
    <property type="gene ID" value="ACOC_0000712201"/>
</dbReference>
<accession>A0A0R3PPJ4</accession>
<feature type="signal peptide" evidence="1">
    <location>
        <begin position="1"/>
        <end position="18"/>
    </location>
</feature>
<dbReference type="InterPro" id="IPR058830">
    <property type="entry name" value="LolA-like_dom_1st"/>
</dbReference>
<evidence type="ECO:0000259" key="2">
    <source>
        <dbReference type="Pfam" id="PF25897"/>
    </source>
</evidence>
<sequence length="217" mass="23802">MITLQLAIVFGTATLSYGSECVGKTPPAEMDLSSISFLQSYKVSGVISDWFNKNAVAFDEFANSDLISTLLSYRSGTSLQWVTIKADKNVFLYNRTIGYCDKANSSCLESFPELLRVSKNLSSMATLLEGLVDFSKTNKGFKRGHKIVAGMKGVHWVSCVKDTDGSDNLQVEVVFTDENPLKPPSSAFNNPLVVFLQVGVYGNFSGEISEQFSILFI</sequence>
<dbReference type="EMBL" id="UYYA01004008">
    <property type="protein sequence ID" value="VDM58708.1"/>
    <property type="molecule type" value="Genomic_DNA"/>
</dbReference>
<feature type="domain" description="LolA-like" evidence="2">
    <location>
        <begin position="34"/>
        <end position="214"/>
    </location>
</feature>
<evidence type="ECO:0000256" key="1">
    <source>
        <dbReference type="SAM" id="SignalP"/>
    </source>
</evidence>
<gene>
    <name evidence="3" type="ORF">ACOC_LOCUS7123</name>
</gene>
<keyword evidence="4" id="KW-1185">Reference proteome</keyword>
<protein>
    <submittedName>
        <fullName evidence="5">NRF domain-containing protein</fullName>
    </submittedName>
</protein>
<proteinExistence type="predicted"/>
<keyword evidence="1" id="KW-0732">Signal</keyword>
<reference evidence="3 4" key="2">
    <citation type="submission" date="2018-11" db="EMBL/GenBank/DDBJ databases">
        <authorList>
            <consortium name="Pathogen Informatics"/>
        </authorList>
    </citation>
    <scope>NUCLEOTIDE SEQUENCE [LARGE SCALE GENOMIC DNA]</scope>
    <source>
        <strain evidence="3 4">Costa Rica</strain>
    </source>
</reference>